<name>A0A6N1X468_9BURK</name>
<dbReference type="GO" id="GO:0034605">
    <property type="term" value="P:cellular response to heat"/>
    <property type="evidence" value="ECO:0007669"/>
    <property type="project" value="InterPro"/>
</dbReference>
<gene>
    <name evidence="7" type="ORF">HUK68_06480</name>
</gene>
<reference evidence="7 8" key="1">
    <citation type="submission" date="2020-06" db="EMBL/GenBank/DDBJ databases">
        <title>Acidovorax antarctica sp. nov., isolated from Corinth ice sheet soil, Antarctic Fields Peninsula.</title>
        <authorList>
            <person name="Xu Q."/>
            <person name="Peng F."/>
        </authorList>
    </citation>
    <scope>NUCLEOTIDE SEQUENCE [LARGE SCALE GENOMIC DNA]</scope>
    <source>
        <strain evidence="7 8">16-35-5</strain>
    </source>
</reference>
<evidence type="ECO:0000256" key="3">
    <source>
        <dbReference type="ARBA" id="ARBA00023125"/>
    </source>
</evidence>
<dbReference type="InterPro" id="IPR002942">
    <property type="entry name" value="S4_RNA-bd"/>
</dbReference>
<dbReference type="KEGG" id="aant:HUK68_06480"/>
<evidence type="ECO:0000313" key="8">
    <source>
        <dbReference type="Proteomes" id="UP000509579"/>
    </source>
</evidence>
<feature type="domain" description="RNA-binding S4" evidence="6">
    <location>
        <begin position="7"/>
        <end position="68"/>
    </location>
</feature>
<evidence type="ECO:0000313" key="7">
    <source>
        <dbReference type="EMBL" id="QKV52575.1"/>
    </source>
</evidence>
<dbReference type="PROSITE" id="PS50889">
    <property type="entry name" value="S4"/>
    <property type="match status" value="1"/>
</dbReference>
<dbReference type="AlphaFoldDB" id="A0A6N1X468"/>
<dbReference type="Proteomes" id="UP000509579">
    <property type="component" value="Chromosome"/>
</dbReference>
<feature type="region of interest" description="Disordered" evidence="5">
    <location>
        <begin position="97"/>
        <end position="140"/>
    </location>
</feature>
<evidence type="ECO:0000256" key="1">
    <source>
        <dbReference type="ARBA" id="ARBA00008396"/>
    </source>
</evidence>
<proteinExistence type="inferred from homology"/>
<dbReference type="PIRSF" id="PIRSF016821">
    <property type="entry name" value="HSP15"/>
    <property type="match status" value="1"/>
</dbReference>
<protein>
    <submittedName>
        <fullName evidence="7">RNA-binding S4 domain-containing protein</fullName>
    </submittedName>
</protein>
<dbReference type="SUPFAM" id="SSF55174">
    <property type="entry name" value="Alpha-L RNA-binding motif"/>
    <property type="match status" value="1"/>
</dbReference>
<comment type="similarity">
    <text evidence="1">Belongs to the HSP15 family.</text>
</comment>
<feature type="compositionally biased region" description="Basic and acidic residues" evidence="5">
    <location>
        <begin position="114"/>
        <end position="133"/>
    </location>
</feature>
<dbReference type="SMART" id="SM00363">
    <property type="entry name" value="S4"/>
    <property type="match status" value="1"/>
</dbReference>
<dbReference type="EMBL" id="CP054840">
    <property type="protein sequence ID" value="QKV52575.1"/>
    <property type="molecule type" value="Genomic_DNA"/>
</dbReference>
<dbReference type="GO" id="GO:0043023">
    <property type="term" value="F:ribosomal large subunit binding"/>
    <property type="evidence" value="ECO:0007669"/>
    <property type="project" value="InterPro"/>
</dbReference>
<organism evidence="7 8">
    <name type="scientific">Comamonas antarctica</name>
    <dbReference type="NCBI Taxonomy" id="2743470"/>
    <lineage>
        <taxon>Bacteria</taxon>
        <taxon>Pseudomonadati</taxon>
        <taxon>Pseudomonadota</taxon>
        <taxon>Betaproteobacteria</taxon>
        <taxon>Burkholderiales</taxon>
        <taxon>Comamonadaceae</taxon>
        <taxon>Comamonas</taxon>
    </lineage>
</organism>
<keyword evidence="2 4" id="KW-0694">RNA-binding</keyword>
<evidence type="ECO:0000256" key="4">
    <source>
        <dbReference type="PROSITE-ProRule" id="PRU00182"/>
    </source>
</evidence>
<dbReference type="Gene3D" id="3.10.290.10">
    <property type="entry name" value="RNA-binding S4 domain"/>
    <property type="match status" value="1"/>
</dbReference>
<dbReference type="Pfam" id="PF01479">
    <property type="entry name" value="S4"/>
    <property type="match status" value="1"/>
</dbReference>
<dbReference type="RefSeq" id="WP_175503455.1">
    <property type="nucleotide sequence ID" value="NZ_CAURQT010000041.1"/>
</dbReference>
<evidence type="ECO:0000256" key="2">
    <source>
        <dbReference type="ARBA" id="ARBA00022884"/>
    </source>
</evidence>
<dbReference type="CDD" id="cd00165">
    <property type="entry name" value="S4"/>
    <property type="match status" value="1"/>
</dbReference>
<dbReference type="InterPro" id="IPR025708">
    <property type="entry name" value="HSP15"/>
</dbReference>
<dbReference type="InterPro" id="IPR036986">
    <property type="entry name" value="S4_RNA-bd_sf"/>
</dbReference>
<evidence type="ECO:0000256" key="5">
    <source>
        <dbReference type="SAM" id="MobiDB-lite"/>
    </source>
</evidence>
<dbReference type="GO" id="GO:0003677">
    <property type="term" value="F:DNA binding"/>
    <property type="evidence" value="ECO:0007669"/>
    <property type="project" value="UniProtKB-KW"/>
</dbReference>
<sequence length="140" mass="15724">MSELQTMRLDKWLWCARFYKTRSLAVEEIGKGRVTVNGQNAKASRELRAGDTVALRQGPVARTVVVRGLMPSRGPASVAQGLYAETADSLAERERLAEQRRLAPEPAATLTEGRPTKRDRRDIDRTRGTDWNDRWSASID</sequence>
<accession>A0A6N1X468</accession>
<evidence type="ECO:0000259" key="6">
    <source>
        <dbReference type="SMART" id="SM00363"/>
    </source>
</evidence>
<keyword evidence="3" id="KW-0238">DNA-binding</keyword>
<dbReference type="GO" id="GO:0003727">
    <property type="term" value="F:single-stranded RNA binding"/>
    <property type="evidence" value="ECO:0007669"/>
    <property type="project" value="InterPro"/>
</dbReference>
<keyword evidence="8" id="KW-1185">Reference proteome</keyword>